<organism evidence="1 2">
    <name type="scientific">Pseudomonas fakonensis</name>
    <dbReference type="NCBI Taxonomy" id="2842355"/>
    <lineage>
        <taxon>Bacteria</taxon>
        <taxon>Pseudomonadati</taxon>
        <taxon>Pseudomonadota</taxon>
        <taxon>Gammaproteobacteria</taxon>
        <taxon>Pseudomonadales</taxon>
        <taxon>Pseudomonadaceae</taxon>
        <taxon>Pseudomonas</taxon>
    </lineage>
</organism>
<dbReference type="EMBL" id="CP077076">
    <property type="protein sequence ID" value="QXH49632.1"/>
    <property type="molecule type" value="Genomic_DNA"/>
</dbReference>
<reference evidence="1" key="1">
    <citation type="journal article" date="2021" name="Microorganisms">
        <title>The Ever-Expanding Pseudomonas Genus: Description of 43 New Species and Partition of the Pseudomonas putida Group.</title>
        <authorList>
            <person name="Girard L."/>
            <person name="Lood C."/>
            <person name="Hofte M."/>
            <person name="Vandamme P."/>
            <person name="Rokni-Zadeh H."/>
            <person name="van Noort V."/>
            <person name="Lavigne R."/>
            <person name="De Mot R."/>
        </authorList>
    </citation>
    <scope>NUCLEOTIDE SEQUENCE</scope>
    <source>
        <strain evidence="1">COW40</strain>
    </source>
</reference>
<sequence>MEIEFRGNDQRDNPSGGLCDEYQLSAIASFNELNDAYHTLAAKHPGCRPLFTLDDRHQARYTSGHARNNLALDTATDDEIASLPAECFEDGEYLGYLNTKPEFDICLRNFLALVGPATFADACAHGLVLDEPALQEWVGYQARPLALLEQPMSALIVPVAQGRDALAAFPNGYFTCDLDPAQNYAVARHLALAQGYELIGVGAAYLGFLRAEPASLQVAQAVAQDLCALYNVADEQREALAAVFAGAIDGRQHLWVRYVE</sequence>
<dbReference type="Proteomes" id="UP001046350">
    <property type="component" value="Chromosome"/>
</dbReference>
<proteinExistence type="predicted"/>
<evidence type="ECO:0008006" key="3">
    <source>
        <dbReference type="Google" id="ProtNLM"/>
    </source>
</evidence>
<name>A0ABX8N2G3_9PSED</name>
<protein>
    <recommendedName>
        <fullName evidence="3">DUF4253 domain-containing protein</fullName>
    </recommendedName>
</protein>
<evidence type="ECO:0000313" key="2">
    <source>
        <dbReference type="Proteomes" id="UP001046350"/>
    </source>
</evidence>
<dbReference type="RefSeq" id="WP_217839249.1">
    <property type="nucleotide sequence ID" value="NZ_CP077076.1"/>
</dbReference>
<evidence type="ECO:0000313" key="1">
    <source>
        <dbReference type="EMBL" id="QXH49632.1"/>
    </source>
</evidence>
<accession>A0ABX8N2G3</accession>
<keyword evidence="2" id="KW-1185">Reference proteome</keyword>
<gene>
    <name evidence="1" type="ORF">KSS94_16950</name>
</gene>